<evidence type="ECO:0000313" key="3">
    <source>
        <dbReference type="Proteomes" id="UP000540506"/>
    </source>
</evidence>
<protein>
    <submittedName>
        <fullName evidence="2">Uncharacterized protein</fullName>
    </submittedName>
</protein>
<keyword evidence="3" id="KW-1185">Reference proteome</keyword>
<organism evidence="2 3">
    <name type="scientific">Kitasatospora kifunensis</name>
    <name type="common">Streptomyces kifunensis</name>
    <dbReference type="NCBI Taxonomy" id="58351"/>
    <lineage>
        <taxon>Bacteria</taxon>
        <taxon>Bacillati</taxon>
        <taxon>Actinomycetota</taxon>
        <taxon>Actinomycetes</taxon>
        <taxon>Kitasatosporales</taxon>
        <taxon>Streptomycetaceae</taxon>
        <taxon>Kitasatospora</taxon>
    </lineage>
</organism>
<gene>
    <name evidence="2" type="ORF">FHR34_000510</name>
</gene>
<feature type="compositionally biased region" description="Low complexity" evidence="1">
    <location>
        <begin position="94"/>
        <end position="104"/>
    </location>
</feature>
<proteinExistence type="predicted"/>
<dbReference type="AlphaFoldDB" id="A0A7W7QXE0"/>
<feature type="region of interest" description="Disordered" evidence="1">
    <location>
        <begin position="81"/>
        <end position="118"/>
    </location>
</feature>
<dbReference type="EMBL" id="JACHJV010000001">
    <property type="protein sequence ID" value="MBB4921517.1"/>
    <property type="molecule type" value="Genomic_DNA"/>
</dbReference>
<evidence type="ECO:0000256" key="1">
    <source>
        <dbReference type="SAM" id="MobiDB-lite"/>
    </source>
</evidence>
<sequence>MLTTGVHRSARAAGPLTLTVLTSVTALTALVLAGCGTTRVTTASSTGAPVPSAKASSGASAAAASVPASASAAASASASASGEPADVLCPGETPSPSAAASGSADRPDQDAPPNYADNHAFQDAFPLLGQDRCKGLAEVKRIAVALEPLRTAQDFVPGKVQDRLAGLGYTPSKLRVYQNGSSGVSYTVDLAPVCLEGTMSPTGVRTVAHGGYPDGTGCSMPRGGH</sequence>
<name>A0A7W7QXE0_KITKI</name>
<dbReference type="Proteomes" id="UP000540506">
    <property type="component" value="Unassembled WGS sequence"/>
</dbReference>
<evidence type="ECO:0000313" key="2">
    <source>
        <dbReference type="EMBL" id="MBB4921517.1"/>
    </source>
</evidence>
<accession>A0A7W7QXE0</accession>
<reference evidence="2 3" key="1">
    <citation type="submission" date="2020-08" db="EMBL/GenBank/DDBJ databases">
        <title>Sequencing the genomes of 1000 actinobacteria strains.</title>
        <authorList>
            <person name="Klenk H.-P."/>
        </authorList>
    </citation>
    <scope>NUCLEOTIDE SEQUENCE [LARGE SCALE GENOMIC DNA]</scope>
    <source>
        <strain evidence="2 3">DSM 41654</strain>
    </source>
</reference>
<dbReference type="RefSeq" id="WP_246559889.1">
    <property type="nucleotide sequence ID" value="NZ_JACHJV010000001.1"/>
</dbReference>
<comment type="caution">
    <text evidence="2">The sequence shown here is derived from an EMBL/GenBank/DDBJ whole genome shotgun (WGS) entry which is preliminary data.</text>
</comment>